<organism evidence="2 3">
    <name type="scientific">Ceratodon purpureus</name>
    <name type="common">Fire moss</name>
    <name type="synonym">Dicranum purpureum</name>
    <dbReference type="NCBI Taxonomy" id="3225"/>
    <lineage>
        <taxon>Eukaryota</taxon>
        <taxon>Viridiplantae</taxon>
        <taxon>Streptophyta</taxon>
        <taxon>Embryophyta</taxon>
        <taxon>Bryophyta</taxon>
        <taxon>Bryophytina</taxon>
        <taxon>Bryopsida</taxon>
        <taxon>Dicranidae</taxon>
        <taxon>Pseudoditrichales</taxon>
        <taxon>Ditrichaceae</taxon>
        <taxon>Ceratodon</taxon>
    </lineage>
</organism>
<sequence>MTSGNHTIKKHHRSPPPLHQSHKYAVPQRNVSSTAPHRDLTLQQLRNHDLSLVPSLPLLRLNEILQYTSSLTPPHLLKRTIKDVNILQTNPRLSHNQETPKLSI</sequence>
<protein>
    <submittedName>
        <fullName evidence="2">Uncharacterized protein</fullName>
    </submittedName>
</protein>
<evidence type="ECO:0000313" key="3">
    <source>
        <dbReference type="Proteomes" id="UP000822688"/>
    </source>
</evidence>
<accession>A0A8T0I0G8</accession>
<reference evidence="2" key="1">
    <citation type="submission" date="2020-06" db="EMBL/GenBank/DDBJ databases">
        <title>WGS assembly of Ceratodon purpureus strain R40.</title>
        <authorList>
            <person name="Carey S.B."/>
            <person name="Jenkins J."/>
            <person name="Shu S."/>
            <person name="Lovell J.T."/>
            <person name="Sreedasyam A."/>
            <person name="Maumus F."/>
            <person name="Tiley G.P."/>
            <person name="Fernandez-Pozo N."/>
            <person name="Barry K."/>
            <person name="Chen C."/>
            <person name="Wang M."/>
            <person name="Lipzen A."/>
            <person name="Daum C."/>
            <person name="Saski C.A."/>
            <person name="Payton A.C."/>
            <person name="Mcbreen J.C."/>
            <person name="Conrad R.E."/>
            <person name="Kollar L.M."/>
            <person name="Olsson S."/>
            <person name="Huttunen S."/>
            <person name="Landis J.B."/>
            <person name="Wickett N.J."/>
            <person name="Johnson M.G."/>
            <person name="Rensing S.A."/>
            <person name="Grimwood J."/>
            <person name="Schmutz J."/>
            <person name="Mcdaniel S.F."/>
        </authorList>
    </citation>
    <scope>NUCLEOTIDE SEQUENCE</scope>
    <source>
        <strain evidence="2">R40</strain>
    </source>
</reference>
<gene>
    <name evidence="2" type="ORF">KC19_5G095500</name>
</gene>
<evidence type="ECO:0000256" key="1">
    <source>
        <dbReference type="SAM" id="MobiDB-lite"/>
    </source>
</evidence>
<name>A0A8T0I0G8_CERPU</name>
<proteinExistence type="predicted"/>
<feature type="region of interest" description="Disordered" evidence="1">
    <location>
        <begin position="1"/>
        <end position="38"/>
    </location>
</feature>
<dbReference type="EMBL" id="CM026425">
    <property type="protein sequence ID" value="KAG0576636.1"/>
    <property type="molecule type" value="Genomic_DNA"/>
</dbReference>
<dbReference type="AlphaFoldDB" id="A0A8T0I0G8"/>
<feature type="compositionally biased region" description="Polar residues" evidence="1">
    <location>
        <begin position="29"/>
        <end position="38"/>
    </location>
</feature>
<comment type="caution">
    <text evidence="2">The sequence shown here is derived from an EMBL/GenBank/DDBJ whole genome shotgun (WGS) entry which is preliminary data.</text>
</comment>
<dbReference type="Proteomes" id="UP000822688">
    <property type="component" value="Chromosome 5"/>
</dbReference>
<evidence type="ECO:0000313" key="2">
    <source>
        <dbReference type="EMBL" id="KAG0576636.1"/>
    </source>
</evidence>
<keyword evidence="3" id="KW-1185">Reference proteome</keyword>